<feature type="transmembrane region" description="Helical" evidence="1">
    <location>
        <begin position="54"/>
        <end position="76"/>
    </location>
</feature>
<keyword evidence="1" id="KW-1133">Transmembrane helix</keyword>
<dbReference type="EMBL" id="JAWJWF010000049">
    <property type="protein sequence ID" value="KAK6619378.1"/>
    <property type="molecule type" value="Genomic_DNA"/>
</dbReference>
<gene>
    <name evidence="2" type="ORF">RUM44_003760</name>
</gene>
<comment type="caution">
    <text evidence="2">The sequence shown here is derived from an EMBL/GenBank/DDBJ whole genome shotgun (WGS) entry which is preliminary data.</text>
</comment>
<dbReference type="Proteomes" id="UP001359485">
    <property type="component" value="Unassembled WGS sequence"/>
</dbReference>
<feature type="transmembrane region" description="Helical" evidence="1">
    <location>
        <begin position="20"/>
        <end position="42"/>
    </location>
</feature>
<evidence type="ECO:0000256" key="1">
    <source>
        <dbReference type="SAM" id="Phobius"/>
    </source>
</evidence>
<evidence type="ECO:0000313" key="3">
    <source>
        <dbReference type="Proteomes" id="UP001359485"/>
    </source>
</evidence>
<keyword evidence="1" id="KW-0812">Transmembrane</keyword>
<reference evidence="2 3" key="1">
    <citation type="submission" date="2023-09" db="EMBL/GenBank/DDBJ databases">
        <title>Genomes of two closely related lineages of the louse Polyplax serrata with different host specificities.</title>
        <authorList>
            <person name="Martinu J."/>
            <person name="Tarabai H."/>
            <person name="Stefka J."/>
            <person name="Hypsa V."/>
        </authorList>
    </citation>
    <scope>NUCLEOTIDE SEQUENCE [LARGE SCALE GENOMIC DNA]</scope>
    <source>
        <strain evidence="2">98ZLc_SE</strain>
    </source>
</reference>
<organism evidence="2 3">
    <name type="scientific">Polyplax serrata</name>
    <name type="common">Common mouse louse</name>
    <dbReference type="NCBI Taxonomy" id="468196"/>
    <lineage>
        <taxon>Eukaryota</taxon>
        <taxon>Metazoa</taxon>
        <taxon>Ecdysozoa</taxon>
        <taxon>Arthropoda</taxon>
        <taxon>Hexapoda</taxon>
        <taxon>Insecta</taxon>
        <taxon>Pterygota</taxon>
        <taxon>Neoptera</taxon>
        <taxon>Paraneoptera</taxon>
        <taxon>Psocodea</taxon>
        <taxon>Troctomorpha</taxon>
        <taxon>Phthiraptera</taxon>
        <taxon>Anoplura</taxon>
        <taxon>Polyplacidae</taxon>
        <taxon>Polyplax</taxon>
    </lineage>
</organism>
<keyword evidence="1" id="KW-0472">Membrane</keyword>
<protein>
    <submittedName>
        <fullName evidence="2">Uncharacterized protein</fullName>
    </submittedName>
</protein>
<proteinExistence type="predicted"/>
<evidence type="ECO:0000313" key="2">
    <source>
        <dbReference type="EMBL" id="KAK6619378.1"/>
    </source>
</evidence>
<name>A0ABR1AHE0_POLSC</name>
<keyword evidence="3" id="KW-1185">Reference proteome</keyword>
<sequence length="88" mass="9742">MGELVKNVASLVLTPECYDHAWGDGLFMAFQTATIIALILLYQNKVHQTTMFASVYTVIVTLSAFGLIPVSVFWAAQFFNLPIIMLGK</sequence>
<accession>A0ABR1AHE0</accession>